<feature type="region of interest" description="Disordered" evidence="1">
    <location>
        <begin position="204"/>
        <end position="234"/>
    </location>
</feature>
<dbReference type="InterPro" id="IPR029033">
    <property type="entry name" value="His_PPase_superfam"/>
</dbReference>
<organism evidence="2 3">
    <name type="scientific">Phialemonium thermophilum</name>
    <dbReference type="NCBI Taxonomy" id="223376"/>
    <lineage>
        <taxon>Eukaryota</taxon>
        <taxon>Fungi</taxon>
        <taxon>Dikarya</taxon>
        <taxon>Ascomycota</taxon>
        <taxon>Pezizomycotina</taxon>
        <taxon>Sordariomycetes</taxon>
        <taxon>Sordariomycetidae</taxon>
        <taxon>Cephalothecales</taxon>
        <taxon>Cephalothecaceae</taxon>
        <taxon>Phialemonium</taxon>
    </lineage>
</organism>
<reference evidence="2 3" key="1">
    <citation type="journal article" date="2024" name="Commun. Biol.">
        <title>Comparative genomic analysis of thermophilic fungi reveals convergent evolutionary adaptations and gene losses.</title>
        <authorList>
            <person name="Steindorff A.S."/>
            <person name="Aguilar-Pontes M.V."/>
            <person name="Robinson A.J."/>
            <person name="Andreopoulos B."/>
            <person name="LaButti K."/>
            <person name="Kuo A."/>
            <person name="Mondo S."/>
            <person name="Riley R."/>
            <person name="Otillar R."/>
            <person name="Haridas S."/>
            <person name="Lipzen A."/>
            <person name="Grimwood J."/>
            <person name="Schmutz J."/>
            <person name="Clum A."/>
            <person name="Reid I.D."/>
            <person name="Moisan M.C."/>
            <person name="Butler G."/>
            <person name="Nguyen T.T.M."/>
            <person name="Dewar K."/>
            <person name="Conant G."/>
            <person name="Drula E."/>
            <person name="Henrissat B."/>
            <person name="Hansel C."/>
            <person name="Singer S."/>
            <person name="Hutchinson M.I."/>
            <person name="de Vries R.P."/>
            <person name="Natvig D.O."/>
            <person name="Powell A.J."/>
            <person name="Tsang A."/>
            <person name="Grigoriev I.V."/>
        </authorList>
    </citation>
    <scope>NUCLEOTIDE SEQUENCE [LARGE SCALE GENOMIC DNA]</scope>
    <source>
        <strain evidence="2 3">ATCC 24622</strain>
    </source>
</reference>
<comment type="caution">
    <text evidence="2">The sequence shown here is derived from an EMBL/GenBank/DDBJ whole genome shotgun (WGS) entry which is preliminary data.</text>
</comment>
<dbReference type="EMBL" id="JAZHXJ010002043">
    <property type="protein sequence ID" value="KAL1841669.1"/>
    <property type="molecule type" value="Genomic_DNA"/>
</dbReference>
<feature type="compositionally biased region" description="Acidic residues" evidence="1">
    <location>
        <begin position="215"/>
        <end position="228"/>
    </location>
</feature>
<dbReference type="InterPro" id="IPR013078">
    <property type="entry name" value="His_Pase_superF_clade-1"/>
</dbReference>
<dbReference type="SMART" id="SM00855">
    <property type="entry name" value="PGAM"/>
    <property type="match status" value="1"/>
</dbReference>
<gene>
    <name evidence="2" type="ORF">VTK73DRAFT_3418</name>
</gene>
<dbReference type="PANTHER" id="PTHR48100">
    <property type="entry name" value="BROAD-SPECIFICITY PHOSPHATASE YOR283W-RELATED"/>
    <property type="match status" value="1"/>
</dbReference>
<name>A0ABR3VIQ5_9PEZI</name>
<proteinExistence type="predicted"/>
<evidence type="ECO:0000313" key="3">
    <source>
        <dbReference type="Proteomes" id="UP001586593"/>
    </source>
</evidence>
<protein>
    <recommendedName>
        <fullName evidence="4">Phosphoglycerate mutase-like protein</fullName>
    </recommendedName>
</protein>
<evidence type="ECO:0000313" key="2">
    <source>
        <dbReference type="EMBL" id="KAL1841669.1"/>
    </source>
</evidence>
<evidence type="ECO:0000256" key="1">
    <source>
        <dbReference type="SAM" id="MobiDB-lite"/>
    </source>
</evidence>
<sequence length="234" mass="26154">MPPTLVLIRHAEALHNVNQEYNIADPELSERGRQQCVQLARHLETQFPAELDVGLILVSPMRRTVETALLSLGSFLQKGVPIQAHASWQENSDKPCDTGSPLDALAREFPQVDFSRVDPVYPDKTSPRAARYRYSRSAILARAQSALAELHDRPEKAVIVVSHSGFLRQGVTGHWYANADYRIYDFAPRASADAPIRLRQWEQTRRGGMGWSPEEAVEIGEDIPEEDVSPPPAP</sequence>
<accession>A0ABR3VIQ5</accession>
<dbReference type="InterPro" id="IPR050275">
    <property type="entry name" value="PGM_Phosphatase"/>
</dbReference>
<evidence type="ECO:0008006" key="4">
    <source>
        <dbReference type="Google" id="ProtNLM"/>
    </source>
</evidence>
<dbReference type="PANTHER" id="PTHR48100:SF24">
    <property type="entry name" value="PHOSPHOGLYCERATE MUTASE"/>
    <property type="match status" value="1"/>
</dbReference>
<keyword evidence="3" id="KW-1185">Reference proteome</keyword>
<dbReference type="Pfam" id="PF00300">
    <property type="entry name" value="His_Phos_1"/>
    <property type="match status" value="1"/>
</dbReference>
<dbReference type="CDD" id="cd07067">
    <property type="entry name" value="HP_PGM_like"/>
    <property type="match status" value="1"/>
</dbReference>
<dbReference type="Proteomes" id="UP001586593">
    <property type="component" value="Unassembled WGS sequence"/>
</dbReference>
<dbReference type="Gene3D" id="3.40.50.1240">
    <property type="entry name" value="Phosphoglycerate mutase-like"/>
    <property type="match status" value="1"/>
</dbReference>
<dbReference type="SUPFAM" id="SSF53254">
    <property type="entry name" value="Phosphoglycerate mutase-like"/>
    <property type="match status" value="1"/>
</dbReference>